<dbReference type="Gene3D" id="1.20.120.1770">
    <property type="match status" value="1"/>
</dbReference>
<comment type="caution">
    <text evidence="3">The sequence shown here is derived from an EMBL/GenBank/DDBJ whole genome shotgun (WGS) entry which is preliminary data.</text>
</comment>
<evidence type="ECO:0000313" key="4">
    <source>
        <dbReference type="Proteomes" id="UP000623129"/>
    </source>
</evidence>
<dbReference type="OrthoDB" id="1291423at2759"/>
<keyword evidence="2" id="KW-1133">Transmembrane helix</keyword>
<dbReference type="PANTHER" id="PTHR10106">
    <property type="entry name" value="CYTOCHROME B561-RELATED"/>
    <property type="match status" value="1"/>
</dbReference>
<name>A0A833QL56_9POAL</name>
<keyword evidence="2" id="KW-0472">Membrane</keyword>
<feature type="transmembrane region" description="Helical" evidence="2">
    <location>
        <begin position="21"/>
        <end position="41"/>
    </location>
</feature>
<feature type="transmembrane region" description="Helical" evidence="2">
    <location>
        <begin position="53"/>
        <end position="71"/>
    </location>
</feature>
<dbReference type="Proteomes" id="UP000623129">
    <property type="component" value="Unassembled WGS sequence"/>
</dbReference>
<evidence type="ECO:0000313" key="3">
    <source>
        <dbReference type="EMBL" id="KAF3320522.1"/>
    </source>
</evidence>
<comment type="cofactor">
    <cofactor evidence="1">
        <name>heme b</name>
        <dbReference type="ChEBI" id="CHEBI:60344"/>
    </cofactor>
</comment>
<dbReference type="InterPro" id="IPR043205">
    <property type="entry name" value="CYB561/CYBRD1-like"/>
</dbReference>
<organism evidence="3 4">
    <name type="scientific">Carex littledalei</name>
    <dbReference type="NCBI Taxonomy" id="544730"/>
    <lineage>
        <taxon>Eukaryota</taxon>
        <taxon>Viridiplantae</taxon>
        <taxon>Streptophyta</taxon>
        <taxon>Embryophyta</taxon>
        <taxon>Tracheophyta</taxon>
        <taxon>Spermatophyta</taxon>
        <taxon>Magnoliopsida</taxon>
        <taxon>Liliopsida</taxon>
        <taxon>Poales</taxon>
        <taxon>Cyperaceae</taxon>
        <taxon>Cyperoideae</taxon>
        <taxon>Cariceae</taxon>
        <taxon>Carex</taxon>
        <taxon>Carex subgen. Euthyceras</taxon>
    </lineage>
</organism>
<evidence type="ECO:0000256" key="2">
    <source>
        <dbReference type="SAM" id="Phobius"/>
    </source>
</evidence>
<reference evidence="3" key="1">
    <citation type="submission" date="2020-01" db="EMBL/GenBank/DDBJ databases">
        <title>Genome sequence of Kobresia littledalei, the first chromosome-level genome in the family Cyperaceae.</title>
        <authorList>
            <person name="Qu G."/>
        </authorList>
    </citation>
    <scope>NUCLEOTIDE SEQUENCE</scope>
    <source>
        <strain evidence="3">C.B.Clarke</strain>
        <tissue evidence="3">Leaf</tissue>
    </source>
</reference>
<proteinExistence type="predicted"/>
<dbReference type="PANTHER" id="PTHR10106:SF43">
    <property type="entry name" value="CYTOCHROME B561 FAMILY PROTEIN, EXPRESSED"/>
    <property type="match status" value="1"/>
</dbReference>
<accession>A0A833QL56</accession>
<protein>
    <submittedName>
        <fullName evidence="3">Putative ascorbate-specific transmembrane electron transporter 1</fullName>
    </submittedName>
</protein>
<sequence length="99" mass="10896">MALLGSGASSMVLFARHVTTAAHILALIVAILMIVWVVHYQGGANINSEDSNIVFNVHPLVMWLGFILMIGEEDWAKDDAHDASIFRISSRDFRNLCGI</sequence>
<dbReference type="EMBL" id="SWLB01000029">
    <property type="protein sequence ID" value="KAF3320522.1"/>
    <property type="molecule type" value="Genomic_DNA"/>
</dbReference>
<dbReference type="AlphaFoldDB" id="A0A833QL56"/>
<gene>
    <name evidence="3" type="ORF">FCM35_KLT15218</name>
</gene>
<keyword evidence="4" id="KW-1185">Reference proteome</keyword>
<keyword evidence="2 3" id="KW-0812">Transmembrane</keyword>
<dbReference type="GO" id="GO:0016491">
    <property type="term" value="F:oxidoreductase activity"/>
    <property type="evidence" value="ECO:0007669"/>
    <property type="project" value="InterPro"/>
</dbReference>
<evidence type="ECO:0000256" key="1">
    <source>
        <dbReference type="ARBA" id="ARBA00001970"/>
    </source>
</evidence>